<comment type="function">
    <text evidence="12 13">Required for formation of the rod structure in the basal body of the flagellar apparatus. Together with FliI and FliH, may constitute the export apparatus of flagellin.</text>
</comment>
<evidence type="ECO:0000256" key="7">
    <source>
        <dbReference type="ARBA" id="ARBA00022795"/>
    </source>
</evidence>
<keyword evidence="5 13" id="KW-1003">Cell membrane</keyword>
<dbReference type="PANTHER" id="PTHR30531">
    <property type="entry name" value="FLAGELLAR BIOSYNTHETIC PROTEIN FLHB"/>
    <property type="match status" value="1"/>
</dbReference>
<dbReference type="GO" id="GO:0009306">
    <property type="term" value="P:protein secretion"/>
    <property type="evidence" value="ECO:0007669"/>
    <property type="project" value="InterPro"/>
</dbReference>
<proteinExistence type="inferred from homology"/>
<dbReference type="NCBIfam" id="TIGR00328">
    <property type="entry name" value="flhB"/>
    <property type="match status" value="1"/>
</dbReference>
<evidence type="ECO:0000256" key="9">
    <source>
        <dbReference type="ARBA" id="ARBA00022989"/>
    </source>
</evidence>
<dbReference type="GO" id="GO:0044780">
    <property type="term" value="P:bacterial-type flagellum assembly"/>
    <property type="evidence" value="ECO:0007669"/>
    <property type="project" value="InterPro"/>
</dbReference>
<feature type="transmembrane region" description="Helical" evidence="13">
    <location>
        <begin position="189"/>
        <end position="211"/>
    </location>
</feature>
<evidence type="ECO:0000256" key="4">
    <source>
        <dbReference type="ARBA" id="ARBA00022448"/>
    </source>
</evidence>
<keyword evidence="16" id="KW-0966">Cell projection</keyword>
<dbReference type="PRINTS" id="PR00950">
    <property type="entry name" value="TYPE3IMSPROT"/>
</dbReference>
<feature type="region of interest" description="Disordered" evidence="15">
    <location>
        <begin position="1"/>
        <end position="23"/>
    </location>
</feature>
<dbReference type="InterPro" id="IPR006135">
    <property type="entry name" value="T3SS_substrate_exporter"/>
</dbReference>
<keyword evidence="16" id="KW-0282">Flagellum</keyword>
<keyword evidence="6 13" id="KW-0812">Transmembrane</keyword>
<dbReference type="InterPro" id="IPR006136">
    <property type="entry name" value="FlhB"/>
</dbReference>
<keyword evidence="4 13" id="KW-0813">Transport</keyword>
<accession>A0AAF0C428</accession>
<evidence type="ECO:0000256" key="6">
    <source>
        <dbReference type="ARBA" id="ARBA00022692"/>
    </source>
</evidence>
<keyword evidence="9 13" id="KW-1133">Transmembrane helix</keyword>
<evidence type="ECO:0000256" key="14">
    <source>
        <dbReference type="SAM" id="Coils"/>
    </source>
</evidence>
<keyword evidence="16" id="KW-0969">Cilium</keyword>
<evidence type="ECO:0000256" key="12">
    <source>
        <dbReference type="ARBA" id="ARBA00025078"/>
    </source>
</evidence>
<evidence type="ECO:0000256" key="5">
    <source>
        <dbReference type="ARBA" id="ARBA00022475"/>
    </source>
</evidence>
<feature type="transmembrane region" description="Helical" evidence="13">
    <location>
        <begin position="104"/>
        <end position="122"/>
    </location>
</feature>
<gene>
    <name evidence="13 16" type="primary">flhB</name>
    <name evidence="16" type="ORF">SG35_001290</name>
</gene>
<evidence type="ECO:0000256" key="11">
    <source>
        <dbReference type="ARBA" id="ARBA00023225"/>
    </source>
</evidence>
<comment type="subcellular location">
    <subcellularLocation>
        <location evidence="1">Cell membrane</location>
        <topology evidence="1">Multi-pass membrane protein</topology>
    </subcellularLocation>
</comment>
<evidence type="ECO:0000256" key="2">
    <source>
        <dbReference type="ARBA" id="ARBA00010690"/>
    </source>
</evidence>
<dbReference type="Proteomes" id="UP000032568">
    <property type="component" value="Chromosome"/>
</dbReference>
<name>A0AAF0C428_9GAMM</name>
<feature type="transmembrane region" description="Helical" evidence="13">
    <location>
        <begin position="33"/>
        <end position="57"/>
    </location>
</feature>
<keyword evidence="7 13" id="KW-1005">Bacterial flagellum biogenesis</keyword>
<keyword evidence="8 13" id="KW-0653">Protein transport</keyword>
<protein>
    <recommendedName>
        <fullName evidence="3 13">Flagellar biosynthetic protein FlhB</fullName>
    </recommendedName>
</protein>
<feature type="coiled-coil region" evidence="14">
    <location>
        <begin position="217"/>
        <end position="257"/>
    </location>
</feature>
<evidence type="ECO:0000256" key="1">
    <source>
        <dbReference type="ARBA" id="ARBA00004651"/>
    </source>
</evidence>
<sequence length="375" mass="42316">MSEDSTQDKSEQASQQKIDRARKDGQLARSKELATAGLLLIGGVAFLWFAPLFSEFFSKLMSRQMQLSRAATRDPSLMASMFAEAIIDMLTVLVPFILFLNLVLILLGLFPGGFIFVLKSVMPKFSKMNPLSGLKRMFSKDSLMELLKSILKISLIALTMASILNEYWSQLFAMAQMPLIRSIETGMKIISLAFIIMGSSLLLVAAIDVPYQRFAMLKKLRMSKQEVKEEHKNSEGRPEVKQKIKQIQRQMSQARMEKLIPDADVVIVNPTHYAVALKYDADRSAAPFVIAKGVDHMAQRIKEIACRHELEVLEVPELTRAIYYSTQVDQEIPGALYTAVAYILTYIMQLKAYRRGRGRAPNALPDFAIPESLRR</sequence>
<evidence type="ECO:0000313" key="17">
    <source>
        <dbReference type="Proteomes" id="UP000032568"/>
    </source>
</evidence>
<reference evidence="16 17" key="2">
    <citation type="journal article" date="2022" name="Mar. Drugs">
        <title>Bioassay-Guided Fractionation Leads to the Detection of Cholic Acid Generated by the Rare Thalassomonas sp.</title>
        <authorList>
            <person name="Pheiffer F."/>
            <person name="Schneider Y.K."/>
            <person name="Hansen E.H."/>
            <person name="Andersen J.H."/>
            <person name="Isaksson J."/>
            <person name="Busche T."/>
            <person name="R C."/>
            <person name="Kalinowski J."/>
            <person name="Zyl L.V."/>
            <person name="Trindade M."/>
        </authorList>
    </citation>
    <scope>NUCLEOTIDE SEQUENCE [LARGE SCALE GENOMIC DNA]</scope>
    <source>
        <strain evidence="16 17">A5K-106</strain>
    </source>
</reference>
<dbReference type="InterPro" id="IPR029025">
    <property type="entry name" value="T3SS_substrate_exporter_C"/>
</dbReference>
<evidence type="ECO:0000256" key="13">
    <source>
        <dbReference type="RuleBase" id="RU364091"/>
    </source>
</evidence>
<dbReference type="PANTHER" id="PTHR30531:SF12">
    <property type="entry name" value="FLAGELLAR BIOSYNTHETIC PROTEIN FLHB"/>
    <property type="match status" value="1"/>
</dbReference>
<keyword evidence="17" id="KW-1185">Reference proteome</keyword>
<evidence type="ECO:0000256" key="8">
    <source>
        <dbReference type="ARBA" id="ARBA00022927"/>
    </source>
</evidence>
<dbReference type="SUPFAM" id="SSF160544">
    <property type="entry name" value="EscU C-terminal domain-like"/>
    <property type="match status" value="1"/>
</dbReference>
<evidence type="ECO:0000256" key="10">
    <source>
        <dbReference type="ARBA" id="ARBA00023136"/>
    </source>
</evidence>
<dbReference type="Gene3D" id="6.10.250.2080">
    <property type="match status" value="1"/>
</dbReference>
<dbReference type="AlphaFoldDB" id="A0AAF0C428"/>
<dbReference type="Gene3D" id="3.40.1690.10">
    <property type="entry name" value="secretion proteins EscU"/>
    <property type="match status" value="1"/>
</dbReference>
<comment type="similarity">
    <text evidence="2 13">Belongs to the type III secretion exporter family.</text>
</comment>
<evidence type="ECO:0000256" key="15">
    <source>
        <dbReference type="SAM" id="MobiDB-lite"/>
    </source>
</evidence>
<organism evidence="16 17">
    <name type="scientific">Thalassomonas actiniarum</name>
    <dbReference type="NCBI Taxonomy" id="485447"/>
    <lineage>
        <taxon>Bacteria</taxon>
        <taxon>Pseudomonadati</taxon>
        <taxon>Pseudomonadota</taxon>
        <taxon>Gammaproteobacteria</taxon>
        <taxon>Alteromonadales</taxon>
        <taxon>Colwelliaceae</taxon>
        <taxon>Thalassomonas</taxon>
    </lineage>
</organism>
<feature type="transmembrane region" description="Helical" evidence="13">
    <location>
        <begin position="143"/>
        <end position="164"/>
    </location>
</feature>
<reference evidence="16 17" key="1">
    <citation type="journal article" date="2015" name="Genome Announc.">
        <title>Draft Genome Sequences of Marine Isolates of Thalassomonas viridans and Thalassomonas actiniarum.</title>
        <authorList>
            <person name="Olonade I."/>
            <person name="van Zyl L.J."/>
            <person name="Trindade M."/>
        </authorList>
    </citation>
    <scope>NUCLEOTIDE SEQUENCE [LARGE SCALE GENOMIC DNA]</scope>
    <source>
        <strain evidence="16 17">A5K-106</strain>
    </source>
</reference>
<keyword evidence="10 13" id="KW-0472">Membrane</keyword>
<dbReference type="EMBL" id="CP059735">
    <property type="protein sequence ID" value="WDD99354.1"/>
    <property type="molecule type" value="Genomic_DNA"/>
</dbReference>
<dbReference type="GO" id="GO:0005886">
    <property type="term" value="C:plasma membrane"/>
    <property type="evidence" value="ECO:0007669"/>
    <property type="project" value="UniProtKB-SubCell"/>
</dbReference>
<evidence type="ECO:0000256" key="3">
    <source>
        <dbReference type="ARBA" id="ARBA00021622"/>
    </source>
</evidence>
<dbReference type="RefSeq" id="WP_044833695.1">
    <property type="nucleotide sequence ID" value="NZ_CP059735.1"/>
</dbReference>
<keyword evidence="14" id="KW-0175">Coiled coil</keyword>
<dbReference type="KEGG" id="tact:SG35_001290"/>
<keyword evidence="11 13" id="KW-1006">Bacterial flagellum protein export</keyword>
<dbReference type="Pfam" id="PF01312">
    <property type="entry name" value="Bac_export_2"/>
    <property type="match status" value="1"/>
</dbReference>
<evidence type="ECO:0000313" key="16">
    <source>
        <dbReference type="EMBL" id="WDD99354.1"/>
    </source>
</evidence>